<dbReference type="InterPro" id="IPR024529">
    <property type="entry name" value="ECF_trnsprt_substrate-spec"/>
</dbReference>
<feature type="transmembrane region" description="Helical" evidence="1">
    <location>
        <begin position="105"/>
        <end position="123"/>
    </location>
</feature>
<dbReference type="RefSeq" id="WP_369018114.1">
    <property type="nucleotide sequence ID" value="NZ_CP121689.1"/>
</dbReference>
<name>A0ABZ2YAB7_9BACT</name>
<dbReference type="EMBL" id="CP121689">
    <property type="protein sequence ID" value="WZL75961.1"/>
    <property type="molecule type" value="Genomic_DNA"/>
</dbReference>
<sequence>MSKSAYAQSTVARLTITATLIALSVVGSYLKIPSPTGTVALDSLPGFLGAILLGYPEGAVIGFLGHILTSLNVGFPLGLPVHLLIACEMAVICVLFRLLYQKNRILGIACGVFLNGVLAPATLVPVFGWGFFTGIVVSLLVASAVNIILASLIFEMLKKR</sequence>
<gene>
    <name evidence="2" type="ORF">QBE54_10310</name>
</gene>
<organism evidence="2 3">
    <name type="scientific">Thermatribacter velox</name>
    <dbReference type="NCBI Taxonomy" id="3039681"/>
    <lineage>
        <taxon>Bacteria</taxon>
        <taxon>Pseudomonadati</taxon>
        <taxon>Atribacterota</taxon>
        <taxon>Atribacteria</taxon>
        <taxon>Atribacterales</taxon>
        <taxon>Thermatribacteraceae</taxon>
        <taxon>Thermatribacter</taxon>
    </lineage>
</organism>
<keyword evidence="1" id="KW-0812">Transmembrane</keyword>
<evidence type="ECO:0000256" key="1">
    <source>
        <dbReference type="SAM" id="Phobius"/>
    </source>
</evidence>
<evidence type="ECO:0000313" key="2">
    <source>
        <dbReference type="EMBL" id="WZL75961.1"/>
    </source>
</evidence>
<dbReference type="Pfam" id="PF12822">
    <property type="entry name" value="ECF_trnsprt"/>
    <property type="match status" value="1"/>
</dbReference>
<reference evidence="2 3" key="1">
    <citation type="submission" date="2023-03" db="EMBL/GenBank/DDBJ databases">
        <title>Novel Species.</title>
        <authorList>
            <person name="Ma S."/>
        </authorList>
    </citation>
    <scope>NUCLEOTIDE SEQUENCE [LARGE SCALE GENOMIC DNA]</scope>
    <source>
        <strain evidence="2 3">B11</strain>
    </source>
</reference>
<feature type="transmembrane region" description="Helical" evidence="1">
    <location>
        <begin position="12"/>
        <end position="32"/>
    </location>
</feature>
<protein>
    <submittedName>
        <fullName evidence="2">ECF transporter S component</fullName>
    </submittedName>
</protein>
<keyword evidence="1" id="KW-0472">Membrane</keyword>
<feature type="transmembrane region" description="Helical" evidence="1">
    <location>
        <begin position="129"/>
        <end position="154"/>
    </location>
</feature>
<dbReference type="Gene3D" id="1.10.1760.20">
    <property type="match status" value="1"/>
</dbReference>
<keyword evidence="3" id="KW-1185">Reference proteome</keyword>
<keyword evidence="1" id="KW-1133">Transmembrane helix</keyword>
<feature type="transmembrane region" description="Helical" evidence="1">
    <location>
        <begin position="79"/>
        <end position="98"/>
    </location>
</feature>
<dbReference type="Proteomes" id="UP001461341">
    <property type="component" value="Chromosome"/>
</dbReference>
<proteinExistence type="predicted"/>
<evidence type="ECO:0000313" key="3">
    <source>
        <dbReference type="Proteomes" id="UP001461341"/>
    </source>
</evidence>
<accession>A0ABZ2YAB7</accession>
<feature type="transmembrane region" description="Helical" evidence="1">
    <location>
        <begin position="44"/>
        <end position="67"/>
    </location>
</feature>